<evidence type="ECO:0000313" key="3">
    <source>
        <dbReference type="EMBL" id="KAL1518568.1"/>
    </source>
</evidence>
<comment type="caution">
    <text evidence="3">The sequence shown here is derived from an EMBL/GenBank/DDBJ whole genome shotgun (WGS) entry which is preliminary data.</text>
</comment>
<accession>A0AB34JAQ4</accession>
<gene>
    <name evidence="3" type="ORF">AB1Y20_002856</name>
</gene>
<dbReference type="AlphaFoldDB" id="A0AB34JAQ4"/>
<sequence>MARAMRGVKQREAHATGAGGAEEGGNPPETWAERLRAKRSSWKEWDERASVAEHENPSQQQTRERGRAFISGMRICSMESFYCSILPNVCCPSCHTVGTMTPFAEDEHARGLEGTFVITCMRCREPTLTWDYARPGEFHGDGKCKRRAEMRELNVRAVVGCMQSGIGPDQLEKLCGILGIPVNMDTLHEMVPSSSVEHMMI</sequence>
<dbReference type="Pfam" id="PF20700">
    <property type="entry name" value="Mutator"/>
    <property type="match status" value="1"/>
</dbReference>
<keyword evidence="4" id="KW-1185">Reference proteome</keyword>
<feature type="domain" description="Mutator-like transposase" evidence="2">
    <location>
        <begin position="73"/>
        <end position="182"/>
    </location>
</feature>
<dbReference type="InterPro" id="IPR049012">
    <property type="entry name" value="Mutator_transp_dom"/>
</dbReference>
<organism evidence="3 4">
    <name type="scientific">Prymnesium parvum</name>
    <name type="common">Toxic golden alga</name>
    <dbReference type="NCBI Taxonomy" id="97485"/>
    <lineage>
        <taxon>Eukaryota</taxon>
        <taxon>Haptista</taxon>
        <taxon>Haptophyta</taxon>
        <taxon>Prymnesiophyceae</taxon>
        <taxon>Prymnesiales</taxon>
        <taxon>Prymnesiaceae</taxon>
        <taxon>Prymnesium</taxon>
    </lineage>
</organism>
<name>A0AB34JAQ4_PRYPA</name>
<feature type="region of interest" description="Disordered" evidence="1">
    <location>
        <begin position="1"/>
        <end position="37"/>
    </location>
</feature>
<dbReference type="EMBL" id="JBGBPQ010000010">
    <property type="protein sequence ID" value="KAL1518568.1"/>
    <property type="molecule type" value="Genomic_DNA"/>
</dbReference>
<evidence type="ECO:0000256" key="1">
    <source>
        <dbReference type="SAM" id="MobiDB-lite"/>
    </source>
</evidence>
<dbReference type="Proteomes" id="UP001515480">
    <property type="component" value="Unassembled WGS sequence"/>
</dbReference>
<evidence type="ECO:0000259" key="2">
    <source>
        <dbReference type="Pfam" id="PF20700"/>
    </source>
</evidence>
<reference evidence="3 4" key="1">
    <citation type="journal article" date="2024" name="Science">
        <title>Giant polyketide synthase enzymes in the biosynthesis of giant marine polyether toxins.</title>
        <authorList>
            <person name="Fallon T.R."/>
            <person name="Shende V.V."/>
            <person name="Wierzbicki I.H."/>
            <person name="Pendleton A.L."/>
            <person name="Watervoot N.F."/>
            <person name="Auber R.P."/>
            <person name="Gonzalez D.J."/>
            <person name="Wisecaver J.H."/>
            <person name="Moore B.S."/>
        </authorList>
    </citation>
    <scope>NUCLEOTIDE SEQUENCE [LARGE SCALE GENOMIC DNA]</scope>
    <source>
        <strain evidence="3 4">12B1</strain>
    </source>
</reference>
<protein>
    <recommendedName>
        <fullName evidence="2">Mutator-like transposase domain-containing protein</fullName>
    </recommendedName>
</protein>
<evidence type="ECO:0000313" key="4">
    <source>
        <dbReference type="Proteomes" id="UP001515480"/>
    </source>
</evidence>
<proteinExistence type="predicted"/>